<evidence type="ECO:0000259" key="1">
    <source>
        <dbReference type="PROSITE" id="PS51186"/>
    </source>
</evidence>
<organism evidence="2 3">
    <name type="scientific">Klebsiella pneumoniae</name>
    <dbReference type="NCBI Taxonomy" id="573"/>
    <lineage>
        <taxon>Bacteria</taxon>
        <taxon>Pseudomonadati</taxon>
        <taxon>Pseudomonadota</taxon>
        <taxon>Gammaproteobacteria</taxon>
        <taxon>Enterobacterales</taxon>
        <taxon>Enterobacteriaceae</taxon>
        <taxon>Klebsiella/Raoultella group</taxon>
        <taxon>Klebsiella</taxon>
        <taxon>Klebsiella pneumoniae complex</taxon>
    </lineage>
</organism>
<protein>
    <submittedName>
        <fullName evidence="2">Acetyltransferase YafP</fullName>
    </submittedName>
</protein>
<dbReference type="NCBIfam" id="NF007338">
    <property type="entry name" value="PRK09831.1"/>
    <property type="match status" value="1"/>
</dbReference>
<dbReference type="PANTHER" id="PTHR43451:SF1">
    <property type="entry name" value="ACETYLTRANSFERASE"/>
    <property type="match status" value="1"/>
</dbReference>
<keyword evidence="2" id="KW-0808">Transferase</keyword>
<dbReference type="CDD" id="cd04301">
    <property type="entry name" value="NAT_SF"/>
    <property type="match status" value="1"/>
</dbReference>
<dbReference type="InterPro" id="IPR016181">
    <property type="entry name" value="Acyl_CoA_acyltransferase"/>
</dbReference>
<dbReference type="Gene3D" id="3.40.630.30">
    <property type="match status" value="1"/>
</dbReference>
<name>A0A377UWB5_KLEPN</name>
<feature type="domain" description="N-acetyltransferase" evidence="1">
    <location>
        <begin position="1"/>
        <end position="156"/>
    </location>
</feature>
<accession>A0A377UWB5</accession>
<evidence type="ECO:0000313" key="2">
    <source>
        <dbReference type="EMBL" id="STT01570.1"/>
    </source>
</evidence>
<sequence>MHIRAYRDSDLPLLCQIFLRAVRETASRDYTPGQIAAWAQVDETRWRQKLADSIGLVAVVNSQPVGFITAIGTHIDLLFVSPDRARQGIGGALIEALCVQYPAQILTVDASITAKPCFTAHGFRWWLSNGWRRAGSGLLITGWKTRGAKVMRGKTGGGPPPVVGLI</sequence>
<gene>
    <name evidence="2" type="ORF">NCTC13443_01896</name>
</gene>
<dbReference type="EMBL" id="UGKT01000001">
    <property type="protein sequence ID" value="STT01570.1"/>
    <property type="molecule type" value="Genomic_DNA"/>
</dbReference>
<proteinExistence type="predicted"/>
<dbReference type="GO" id="GO:0016747">
    <property type="term" value="F:acyltransferase activity, transferring groups other than amino-acyl groups"/>
    <property type="evidence" value="ECO:0007669"/>
    <property type="project" value="InterPro"/>
</dbReference>
<reference evidence="2 3" key="1">
    <citation type="submission" date="2018-06" db="EMBL/GenBank/DDBJ databases">
        <authorList>
            <consortium name="Pathogen Informatics"/>
            <person name="Doyle S."/>
        </authorList>
    </citation>
    <scope>NUCLEOTIDE SEQUENCE [LARGE SCALE GENOMIC DNA]</scope>
    <source>
        <strain evidence="2 3">NCTC13443</strain>
    </source>
</reference>
<dbReference type="PANTHER" id="PTHR43451">
    <property type="entry name" value="ACETYLTRANSFERASE (GNAT) FAMILY PROTEIN"/>
    <property type="match status" value="1"/>
</dbReference>
<dbReference type="InterPro" id="IPR052564">
    <property type="entry name" value="N-acetyltrans/Recomb-assoc"/>
</dbReference>
<dbReference type="SUPFAM" id="SSF55729">
    <property type="entry name" value="Acyl-CoA N-acyltransferases (Nat)"/>
    <property type="match status" value="1"/>
</dbReference>
<evidence type="ECO:0000313" key="3">
    <source>
        <dbReference type="Proteomes" id="UP000255518"/>
    </source>
</evidence>
<dbReference type="Proteomes" id="UP000255518">
    <property type="component" value="Unassembled WGS sequence"/>
</dbReference>
<dbReference type="InterPro" id="IPR000182">
    <property type="entry name" value="GNAT_dom"/>
</dbReference>
<dbReference type="AlphaFoldDB" id="A0A377UWB5"/>
<dbReference type="Pfam" id="PF13673">
    <property type="entry name" value="Acetyltransf_10"/>
    <property type="match status" value="1"/>
</dbReference>
<dbReference type="PROSITE" id="PS51186">
    <property type="entry name" value="GNAT"/>
    <property type="match status" value="1"/>
</dbReference>